<feature type="compositionally biased region" description="Basic and acidic residues" evidence="8">
    <location>
        <begin position="322"/>
        <end position="331"/>
    </location>
</feature>
<dbReference type="PANTHER" id="PTHR45735">
    <property type="entry name" value="CLEAVAGE STIMULATION FACTOR SUBUNIT 2"/>
    <property type="match status" value="1"/>
</dbReference>
<dbReference type="InterPro" id="IPR012677">
    <property type="entry name" value="Nucleotide-bd_a/b_plait_sf"/>
</dbReference>
<feature type="compositionally biased region" description="Low complexity" evidence="8">
    <location>
        <begin position="302"/>
        <end position="311"/>
    </location>
</feature>
<sequence>MADKLQEQSIMDKSMRSVFVGNIPYEATEEKLKEIFSEVGPVLSLKLVFDRESGKPKGFGFCEYKDQETALSAMRNLNGYEIGGRTLRVDNACTEKSRMEMQQLLQGPQVENPYGEPCEPEDAPELITKTVASLPPEQMYELMKQMKLCIVSNPSEARQMLMLNPQLAYALLQAMVVMRIVDPQQALGMLFKANQMPPVLGGSAHPNAPSGMSMAQQQQQQQIPQQQPTQPGPERGPGPMQPMPVPGPNFNNVHSNDIDLRMGPSGPMPMDPRMMARNLDQDMRQVMPNPVPPPLMDPRTRAQMPAQQQGPAPAPTPYPSDPRQRPMDPRLRAGPVQPPQQVAPQVPPPTQQQQTAAQQLQSRLGAHGVLPSDASDQDKAALIMQVLQLSDEQIAQLPSEQRASILMLKEQIAKSTQR</sequence>
<gene>
    <name evidence="11" type="primary">CstF64</name>
</gene>
<dbReference type="Gene3D" id="3.30.70.330">
    <property type="match status" value="1"/>
</dbReference>
<evidence type="ECO:0000313" key="11">
    <source>
        <dbReference type="RefSeq" id="XP_001358527.2"/>
    </source>
</evidence>
<dbReference type="RefSeq" id="XP_001358527.2">
    <property type="nucleotide sequence ID" value="XM_001358490.5"/>
</dbReference>
<feature type="compositionally biased region" description="Low complexity" evidence="8">
    <location>
        <begin position="216"/>
        <end position="229"/>
    </location>
</feature>
<dbReference type="PROSITE" id="PS50102">
    <property type="entry name" value="RRM"/>
    <property type="match status" value="1"/>
</dbReference>
<dbReference type="InterPro" id="IPR035979">
    <property type="entry name" value="RBD_domain_sf"/>
</dbReference>
<dbReference type="AlphaFoldDB" id="A0A6I8UNV2"/>
<keyword evidence="5 7" id="KW-0694">RNA-binding</keyword>
<dbReference type="GO" id="GO:0003729">
    <property type="term" value="F:mRNA binding"/>
    <property type="evidence" value="ECO:0007669"/>
    <property type="project" value="TreeGrafter"/>
</dbReference>
<dbReference type="FunFam" id="1.25.40.630:FF:000001">
    <property type="entry name" value="Cleavage stimulation factor subunit 2"/>
    <property type="match status" value="1"/>
</dbReference>
<dbReference type="CDD" id="cd12671">
    <property type="entry name" value="RRM_CSTF2_CSTF2T"/>
    <property type="match status" value="1"/>
</dbReference>
<keyword evidence="3" id="KW-0507">mRNA processing</keyword>
<evidence type="ECO:0000256" key="7">
    <source>
        <dbReference type="PROSITE-ProRule" id="PRU00176"/>
    </source>
</evidence>
<evidence type="ECO:0000256" key="2">
    <source>
        <dbReference type="ARBA" id="ARBA00022553"/>
    </source>
</evidence>
<comment type="subcellular location">
    <subcellularLocation>
        <location evidence="1">Nucleus</location>
    </subcellularLocation>
</comment>
<feature type="region of interest" description="Disordered" evidence="8">
    <location>
        <begin position="200"/>
        <end position="361"/>
    </location>
</feature>
<keyword evidence="10" id="KW-1185">Reference proteome</keyword>
<reference evidence="10" key="1">
    <citation type="submission" date="2024-06" db="UniProtKB">
        <authorList>
            <consortium name="RefSeq"/>
        </authorList>
    </citation>
    <scope>NUCLEOTIDE SEQUENCE [LARGE SCALE GENOMIC DNA]</scope>
    <source>
        <strain evidence="10">MV2-25</strain>
    </source>
</reference>
<feature type="compositionally biased region" description="Pro residues" evidence="8">
    <location>
        <begin position="230"/>
        <end position="247"/>
    </location>
</feature>
<dbReference type="InterPro" id="IPR038192">
    <property type="entry name" value="CSTF_C_sf"/>
</dbReference>
<dbReference type="InterPro" id="IPR025742">
    <property type="entry name" value="CSTF2_hinge"/>
</dbReference>
<evidence type="ECO:0000256" key="5">
    <source>
        <dbReference type="ARBA" id="ARBA00022884"/>
    </source>
</evidence>
<dbReference type="InParanoid" id="A0A6I8UNV2"/>
<evidence type="ECO:0000256" key="1">
    <source>
        <dbReference type="ARBA" id="ARBA00004123"/>
    </source>
</evidence>
<evidence type="ECO:0000256" key="4">
    <source>
        <dbReference type="ARBA" id="ARBA00022737"/>
    </source>
</evidence>
<accession>A0A6I8UNV2</accession>
<dbReference type="SMART" id="SM00360">
    <property type="entry name" value="RRM"/>
    <property type="match status" value="1"/>
</dbReference>
<feature type="domain" description="RRM" evidence="9">
    <location>
        <begin position="16"/>
        <end position="94"/>
    </location>
</feature>
<dbReference type="InterPro" id="IPR000504">
    <property type="entry name" value="RRM_dom"/>
</dbReference>
<evidence type="ECO:0000256" key="3">
    <source>
        <dbReference type="ARBA" id="ARBA00022664"/>
    </source>
</evidence>
<evidence type="ECO:0000256" key="6">
    <source>
        <dbReference type="ARBA" id="ARBA00023242"/>
    </source>
</evidence>
<dbReference type="Pfam" id="PF14327">
    <property type="entry name" value="CSTF2_hinge"/>
    <property type="match status" value="1"/>
</dbReference>
<evidence type="ECO:0000256" key="8">
    <source>
        <dbReference type="SAM" id="MobiDB-lite"/>
    </source>
</evidence>
<evidence type="ECO:0000313" key="10">
    <source>
        <dbReference type="Proteomes" id="UP000001819"/>
    </source>
</evidence>
<keyword evidence="2" id="KW-0597">Phosphoprotein</keyword>
<dbReference type="KEGG" id="dpo:4801432"/>
<dbReference type="GO" id="GO:0031124">
    <property type="term" value="P:mRNA 3'-end processing"/>
    <property type="evidence" value="ECO:0007669"/>
    <property type="project" value="InterPro"/>
</dbReference>
<dbReference type="Pfam" id="PF14304">
    <property type="entry name" value="CSTF_C"/>
    <property type="match status" value="1"/>
</dbReference>
<dbReference type="Gene3D" id="1.25.40.630">
    <property type="match status" value="1"/>
</dbReference>
<dbReference type="Pfam" id="PF00076">
    <property type="entry name" value="RRM_1"/>
    <property type="match status" value="1"/>
</dbReference>
<dbReference type="InterPro" id="IPR026896">
    <property type="entry name" value="CSTF_C"/>
</dbReference>
<organism evidence="10 11">
    <name type="scientific">Drosophila pseudoobscura pseudoobscura</name>
    <name type="common">Fruit fly</name>
    <dbReference type="NCBI Taxonomy" id="46245"/>
    <lineage>
        <taxon>Eukaryota</taxon>
        <taxon>Metazoa</taxon>
        <taxon>Ecdysozoa</taxon>
        <taxon>Arthropoda</taxon>
        <taxon>Hexapoda</taxon>
        <taxon>Insecta</taxon>
        <taxon>Pterygota</taxon>
        <taxon>Neoptera</taxon>
        <taxon>Endopterygota</taxon>
        <taxon>Diptera</taxon>
        <taxon>Brachycera</taxon>
        <taxon>Muscomorpha</taxon>
        <taxon>Ephydroidea</taxon>
        <taxon>Drosophilidae</taxon>
        <taxon>Drosophila</taxon>
        <taxon>Sophophora</taxon>
    </lineage>
</organism>
<keyword evidence="4" id="KW-0677">Repeat</keyword>
<keyword evidence="6" id="KW-0539">Nucleus</keyword>
<protein>
    <submittedName>
        <fullName evidence="11">Cleavage stimulation factor subunit 2 tau variant</fullName>
    </submittedName>
</protein>
<dbReference type="FunFam" id="3.30.70.330:FF:000061">
    <property type="entry name" value="cleavage stimulation factor subunit 2 isoform X1"/>
    <property type="match status" value="1"/>
</dbReference>
<dbReference type="GO" id="GO:0005847">
    <property type="term" value="C:mRNA cleavage and polyadenylation specificity factor complex"/>
    <property type="evidence" value="ECO:0007669"/>
    <property type="project" value="TreeGrafter"/>
</dbReference>
<dbReference type="Gene3D" id="1.10.20.70">
    <property type="entry name" value="Transcription termination and cleavage factor, C-terminal domain"/>
    <property type="match status" value="1"/>
</dbReference>
<reference evidence="11" key="2">
    <citation type="submission" date="2025-08" db="UniProtKB">
        <authorList>
            <consortium name="RefSeq"/>
        </authorList>
    </citation>
    <scope>IDENTIFICATION</scope>
    <source>
        <strain evidence="11">MV-25-SWS-2005</strain>
        <tissue evidence="11">Whole body</tissue>
    </source>
</reference>
<dbReference type="FunFam" id="1.10.20.70:FF:000001">
    <property type="entry name" value="Cleavage stimulation factor subunit 2"/>
    <property type="match status" value="1"/>
</dbReference>
<dbReference type="PANTHER" id="PTHR45735:SF2">
    <property type="entry name" value="CLEAVAGE STIMULATION FACTOR SUBUNIT 2"/>
    <property type="match status" value="1"/>
</dbReference>
<name>A0A6I8UNV2_DROPS</name>
<dbReference type="FunCoup" id="A0A6I8UNV2">
    <property type="interactions" value="1918"/>
</dbReference>
<proteinExistence type="predicted"/>
<dbReference type="Proteomes" id="UP000001819">
    <property type="component" value="Chromosome 2"/>
</dbReference>
<evidence type="ECO:0000259" key="9">
    <source>
        <dbReference type="PROSITE" id="PS50102"/>
    </source>
</evidence>
<dbReference type="SUPFAM" id="SSF54928">
    <property type="entry name" value="RNA-binding domain, RBD"/>
    <property type="match status" value="1"/>
</dbReference>